<keyword evidence="2" id="KW-0472">Membrane</keyword>
<dbReference type="GO" id="GO:0032366">
    <property type="term" value="P:intracellular sterol transport"/>
    <property type="evidence" value="ECO:0007669"/>
    <property type="project" value="TreeGrafter"/>
</dbReference>
<dbReference type="GO" id="GO:0140268">
    <property type="term" value="C:endoplasmic reticulum-plasma membrane contact site"/>
    <property type="evidence" value="ECO:0007669"/>
    <property type="project" value="TreeGrafter"/>
</dbReference>
<dbReference type="AlphaFoldDB" id="A0A0D6EPK9"/>
<dbReference type="PROSITE" id="PS51778">
    <property type="entry name" value="VAST"/>
    <property type="match status" value="1"/>
</dbReference>
<feature type="compositionally biased region" description="Basic residues" evidence="4">
    <location>
        <begin position="82"/>
        <end position="93"/>
    </location>
</feature>
<feature type="compositionally biased region" description="Gly residues" evidence="4">
    <location>
        <begin position="378"/>
        <end position="388"/>
    </location>
</feature>
<organism evidence="6 7">
    <name type="scientific">Sporidiobolus salmonicolor</name>
    <name type="common">Yeast-like fungus</name>
    <name type="synonym">Sporobolomyces salmonicolor</name>
    <dbReference type="NCBI Taxonomy" id="5005"/>
    <lineage>
        <taxon>Eukaryota</taxon>
        <taxon>Fungi</taxon>
        <taxon>Dikarya</taxon>
        <taxon>Basidiomycota</taxon>
        <taxon>Pucciniomycotina</taxon>
        <taxon>Microbotryomycetes</taxon>
        <taxon>Sporidiobolales</taxon>
        <taxon>Sporidiobolaceae</taxon>
        <taxon>Sporobolomyces</taxon>
    </lineage>
</organism>
<accession>A0A0D6EPK9</accession>
<dbReference type="GO" id="GO:0032541">
    <property type="term" value="C:cortical endoplasmic reticulum"/>
    <property type="evidence" value="ECO:0007669"/>
    <property type="project" value="TreeGrafter"/>
</dbReference>
<dbReference type="OrthoDB" id="2162691at2759"/>
<evidence type="ECO:0000259" key="5">
    <source>
        <dbReference type="PROSITE" id="PS51778"/>
    </source>
</evidence>
<keyword evidence="3" id="KW-0175">Coiled coil</keyword>
<dbReference type="Proteomes" id="UP000243876">
    <property type="component" value="Unassembled WGS sequence"/>
</dbReference>
<name>A0A0D6EPK9_SPOSA</name>
<dbReference type="GO" id="GO:0120015">
    <property type="term" value="F:sterol transfer activity"/>
    <property type="evidence" value="ECO:0007669"/>
    <property type="project" value="TreeGrafter"/>
</dbReference>
<feature type="compositionally biased region" description="Basic and acidic residues" evidence="4">
    <location>
        <begin position="486"/>
        <end position="497"/>
    </location>
</feature>
<dbReference type="PANTHER" id="PTHR23319:SF4">
    <property type="entry name" value="GRAM DOMAIN CONTAINING 1B, ISOFORM E"/>
    <property type="match status" value="1"/>
</dbReference>
<evidence type="ECO:0000256" key="1">
    <source>
        <dbReference type="ARBA" id="ARBA00004370"/>
    </source>
</evidence>
<feature type="compositionally biased region" description="Gly residues" evidence="4">
    <location>
        <begin position="117"/>
        <end position="127"/>
    </location>
</feature>
<dbReference type="InterPro" id="IPR031968">
    <property type="entry name" value="VASt"/>
</dbReference>
<evidence type="ECO:0000256" key="2">
    <source>
        <dbReference type="ARBA" id="ARBA00023136"/>
    </source>
</evidence>
<feature type="region of interest" description="Disordered" evidence="4">
    <location>
        <begin position="458"/>
        <end position="499"/>
    </location>
</feature>
<keyword evidence="7" id="KW-1185">Reference proteome</keyword>
<dbReference type="Pfam" id="PF16016">
    <property type="entry name" value="VASt"/>
    <property type="match status" value="1"/>
</dbReference>
<evidence type="ECO:0000256" key="3">
    <source>
        <dbReference type="SAM" id="Coils"/>
    </source>
</evidence>
<evidence type="ECO:0000313" key="7">
    <source>
        <dbReference type="Proteomes" id="UP000243876"/>
    </source>
</evidence>
<sequence length="583" mass="61053">MHDDCANALPPQQHTFASFLSRDTTYDLIGNIWRLVHPVVPTSAALPDHHDESDDGEPDDDAISDAGIASGVDQGVAEGSRVRRRLRGFRRPRGGTGESTGGSAAKRVAENEAGENGAKGGRGGGSGMASARPGSPRGAGGKTVEKVHPPTVDTCPTLKNLKEVCMDTVFPSAPEKIYNLMFTSGFMKDFWTENQKLMGACPRRLSAPVNNVLIECSGGSRADLQIGDWAPQTSGSNLLARSFSYIKPLNGSIGPKQTKCLITDESAHVDFDDFVCVITTTRTPDVPSGSAFAVKTRTSMTWSKGNSCRVVVTTGVEWSKSSFIKGIIEKSCIDGQKTYHADLEKAMRAYIATHRNEFVEKGQDVDSTSLDPSRAGAEDGGAGGGSPVDGGAVATSTTSAGAGASIAADVAQNWATPLLEALEPVADLVAQQSLKTLALGVVVAVLVISNLWTLSSRPAKGASLHPAERGRYRQGAAGEASAGSRGGREGANDDPRSPNEVASAVRDVLQDYFAQAGRAAAVGVHESEGDQGAPAAPVGTKAWRVEVDEIEASLDRLEERITGLRASLRDVSVSSTAPAVEVD</sequence>
<evidence type="ECO:0000313" key="6">
    <source>
        <dbReference type="EMBL" id="CEQ41874.1"/>
    </source>
</evidence>
<proteinExistence type="predicted"/>
<feature type="domain" description="VASt" evidence="5">
    <location>
        <begin position="160"/>
        <end position="355"/>
    </location>
</feature>
<dbReference type="InterPro" id="IPR051482">
    <property type="entry name" value="Cholesterol_transport"/>
</dbReference>
<feature type="region of interest" description="Disordered" evidence="4">
    <location>
        <begin position="44"/>
        <end position="151"/>
    </location>
</feature>
<dbReference type="GO" id="GO:0005789">
    <property type="term" value="C:endoplasmic reticulum membrane"/>
    <property type="evidence" value="ECO:0007669"/>
    <property type="project" value="TreeGrafter"/>
</dbReference>
<feature type="compositionally biased region" description="Acidic residues" evidence="4">
    <location>
        <begin position="53"/>
        <end position="63"/>
    </location>
</feature>
<feature type="region of interest" description="Disordered" evidence="4">
    <location>
        <begin position="362"/>
        <end position="396"/>
    </location>
</feature>
<evidence type="ECO:0000256" key="4">
    <source>
        <dbReference type="SAM" id="MobiDB-lite"/>
    </source>
</evidence>
<dbReference type="GO" id="GO:0005739">
    <property type="term" value="C:mitochondrion"/>
    <property type="evidence" value="ECO:0007669"/>
    <property type="project" value="TreeGrafter"/>
</dbReference>
<feature type="coiled-coil region" evidence="3">
    <location>
        <begin position="540"/>
        <end position="567"/>
    </location>
</feature>
<dbReference type="EMBL" id="CENE01000018">
    <property type="protein sequence ID" value="CEQ41874.1"/>
    <property type="molecule type" value="Genomic_DNA"/>
</dbReference>
<reference evidence="7" key="1">
    <citation type="submission" date="2015-02" db="EMBL/GenBank/DDBJ databases">
        <authorList>
            <person name="Gon?alves P."/>
        </authorList>
    </citation>
    <scope>NUCLEOTIDE SEQUENCE [LARGE SCALE GENOMIC DNA]</scope>
</reference>
<dbReference type="PANTHER" id="PTHR23319">
    <property type="entry name" value="GRAM DOMAIN CONTAINING 1B, ISOFORM E"/>
    <property type="match status" value="1"/>
</dbReference>
<protein>
    <submittedName>
        <fullName evidence="6">SPOSA6832_03630-mRNA-1:cds</fullName>
    </submittedName>
</protein>
<comment type="subcellular location">
    <subcellularLocation>
        <location evidence="1">Membrane</location>
    </subcellularLocation>
</comment>
<gene>
    <name evidence="6" type="primary">SPOSA6832_03630</name>
</gene>
<dbReference type="GO" id="GO:0032934">
    <property type="term" value="F:sterol binding"/>
    <property type="evidence" value="ECO:0007669"/>
    <property type="project" value="TreeGrafter"/>
</dbReference>
<dbReference type="GO" id="GO:0005886">
    <property type="term" value="C:plasma membrane"/>
    <property type="evidence" value="ECO:0007669"/>
    <property type="project" value="TreeGrafter"/>
</dbReference>